<reference evidence="3 4" key="1">
    <citation type="submission" date="2021-12" db="EMBL/GenBank/DDBJ databases">
        <title>High titer production of polyol ester of fatty acids by Rhodotorula paludigena BS15 towards product separation-free biomass refinery.</title>
        <authorList>
            <person name="Mano J."/>
            <person name="Ono H."/>
            <person name="Tanaka T."/>
            <person name="Naito K."/>
            <person name="Sushida H."/>
            <person name="Ike M."/>
            <person name="Tokuyasu K."/>
            <person name="Kitaoka M."/>
        </authorList>
    </citation>
    <scope>NUCLEOTIDE SEQUENCE [LARGE SCALE GENOMIC DNA]</scope>
    <source>
        <strain evidence="3 4">BS15</strain>
    </source>
</reference>
<dbReference type="EMBL" id="BQKY01000017">
    <property type="protein sequence ID" value="GJN94453.1"/>
    <property type="molecule type" value="Genomic_DNA"/>
</dbReference>
<dbReference type="AlphaFoldDB" id="A0AAV5GVZ0"/>
<feature type="compositionally biased region" description="Basic and acidic residues" evidence="1">
    <location>
        <begin position="370"/>
        <end position="382"/>
    </location>
</feature>
<feature type="signal peptide" evidence="2">
    <location>
        <begin position="1"/>
        <end position="19"/>
    </location>
</feature>
<sequence length="805" mass="89475">MRVCILAALAASCAATASAAFSGHEARAAHLQARHAQLAARNSSLDKRGLIGDILNPILGPILGNSGRCPSSFKCNGSGNDGYDYDSNGRGRPSWAPSGFKYFGSSHGWLPAKNWQCGADWSIPSQCDIGKATWWAPTSVWKSSHLSLDLGNILGFIPSWWDWIKLPLASWRCDGSGNDGWDVDYNGNNRPSWAPSSFLYFGGFWGPPKGWTSPDDWAIPGEFLDACGKATWWKPSAGWLKSHYGAQFSITLPSWWSISFYPARNYECRGDGKDGFEVDWQGSKAPLWVPSGWKWFGTLGWNPVFGWNAPVGFKYPIEWDPSKCGWWTPPPNSQPTTTTSSFVKTTTTRASSTSTTSTSVEPSKTSTPYPDKDWQAGGDHDGQKYDYNGNTCPSDLGEGGWLWYGTNLGWLPNSAWDNSQSWFPSQKELQALEKCSWWYPDPNWLLPDGIKGLNIWIQLGWVDKRHTASSTTTVASSTTTTTAAPSQTANPEWPSKEWQCRGDGWDGKPFDFDGKTCPSTLGQGSWQWFGTKYGWAPSPGWDNTPEWVPSSSELEILAKITWWYPDPNWLLPDGIKGLQVWIDAGWVDKRPSHTTSSAAPTKTSTPRPDPNWQCDGSGNDGKEVDFNGDRCPDKFGAGGWLWWGSNIGWAPHYSWDLVGWKPSTDELLQCGKVNWWYPDPDFVLPGGALCPLTWTFAGWLDLRKPSSDYVCSNTGEDGYDFDHQGNKRPSGYALGFRWFGLSKGWQPCAGFKLPSAGWTPPGDWDARGATWWVPNTKWTVPSSFKCPTFWPKNLLLGTLGSLLWW</sequence>
<feature type="chain" id="PRO_5043506829" description="Proteophosphoglycan ppg4" evidence="2">
    <location>
        <begin position="20"/>
        <end position="805"/>
    </location>
</feature>
<evidence type="ECO:0008006" key="5">
    <source>
        <dbReference type="Google" id="ProtNLM"/>
    </source>
</evidence>
<dbReference type="Proteomes" id="UP001342314">
    <property type="component" value="Unassembled WGS sequence"/>
</dbReference>
<organism evidence="3 4">
    <name type="scientific">Rhodotorula paludigena</name>
    <dbReference type="NCBI Taxonomy" id="86838"/>
    <lineage>
        <taxon>Eukaryota</taxon>
        <taxon>Fungi</taxon>
        <taxon>Dikarya</taxon>
        <taxon>Basidiomycota</taxon>
        <taxon>Pucciniomycotina</taxon>
        <taxon>Microbotryomycetes</taxon>
        <taxon>Sporidiobolales</taxon>
        <taxon>Sporidiobolaceae</taxon>
        <taxon>Rhodotorula</taxon>
    </lineage>
</organism>
<evidence type="ECO:0000313" key="3">
    <source>
        <dbReference type="EMBL" id="GJN94453.1"/>
    </source>
</evidence>
<proteinExistence type="predicted"/>
<evidence type="ECO:0000256" key="2">
    <source>
        <dbReference type="SAM" id="SignalP"/>
    </source>
</evidence>
<protein>
    <recommendedName>
        <fullName evidence="5">Proteophosphoglycan ppg4</fullName>
    </recommendedName>
</protein>
<gene>
    <name evidence="3" type="ORF">Rhopal_007533-T1</name>
</gene>
<keyword evidence="4" id="KW-1185">Reference proteome</keyword>
<name>A0AAV5GVZ0_9BASI</name>
<feature type="compositionally biased region" description="Low complexity" evidence="1">
    <location>
        <begin position="593"/>
        <end position="606"/>
    </location>
</feature>
<feature type="compositionally biased region" description="Low complexity" evidence="1">
    <location>
        <begin position="470"/>
        <end position="489"/>
    </location>
</feature>
<feature type="region of interest" description="Disordered" evidence="1">
    <location>
        <begin position="470"/>
        <end position="495"/>
    </location>
</feature>
<feature type="compositionally biased region" description="Low complexity" evidence="1">
    <location>
        <begin position="334"/>
        <end position="367"/>
    </location>
</feature>
<accession>A0AAV5GVZ0</accession>
<feature type="region of interest" description="Disordered" evidence="1">
    <location>
        <begin position="592"/>
        <end position="625"/>
    </location>
</feature>
<feature type="region of interest" description="Disordered" evidence="1">
    <location>
        <begin position="327"/>
        <end position="382"/>
    </location>
</feature>
<evidence type="ECO:0000256" key="1">
    <source>
        <dbReference type="SAM" id="MobiDB-lite"/>
    </source>
</evidence>
<comment type="caution">
    <text evidence="3">The sequence shown here is derived from an EMBL/GenBank/DDBJ whole genome shotgun (WGS) entry which is preliminary data.</text>
</comment>
<keyword evidence="2" id="KW-0732">Signal</keyword>
<evidence type="ECO:0000313" key="4">
    <source>
        <dbReference type="Proteomes" id="UP001342314"/>
    </source>
</evidence>